<evidence type="ECO:0000313" key="1">
    <source>
        <dbReference type="EnsemblProtists" id="EOD37686"/>
    </source>
</evidence>
<proteinExistence type="predicted"/>
<accession>A0A0D3KPK1</accession>
<reference evidence="2" key="1">
    <citation type="journal article" date="2013" name="Nature">
        <title>Pan genome of the phytoplankton Emiliania underpins its global distribution.</title>
        <authorList>
            <person name="Read B.A."/>
            <person name="Kegel J."/>
            <person name="Klute M.J."/>
            <person name="Kuo A."/>
            <person name="Lefebvre S.C."/>
            <person name="Maumus F."/>
            <person name="Mayer C."/>
            <person name="Miller J."/>
            <person name="Monier A."/>
            <person name="Salamov A."/>
            <person name="Young J."/>
            <person name="Aguilar M."/>
            <person name="Claverie J.M."/>
            <person name="Frickenhaus S."/>
            <person name="Gonzalez K."/>
            <person name="Herman E.K."/>
            <person name="Lin Y.C."/>
            <person name="Napier J."/>
            <person name="Ogata H."/>
            <person name="Sarno A.F."/>
            <person name="Shmutz J."/>
            <person name="Schroeder D."/>
            <person name="de Vargas C."/>
            <person name="Verret F."/>
            <person name="von Dassow P."/>
            <person name="Valentin K."/>
            <person name="Van de Peer Y."/>
            <person name="Wheeler G."/>
            <person name="Dacks J.B."/>
            <person name="Delwiche C.F."/>
            <person name="Dyhrman S.T."/>
            <person name="Glockner G."/>
            <person name="John U."/>
            <person name="Richards T."/>
            <person name="Worden A.Z."/>
            <person name="Zhang X."/>
            <person name="Grigoriev I.V."/>
            <person name="Allen A.E."/>
            <person name="Bidle K."/>
            <person name="Borodovsky M."/>
            <person name="Bowler C."/>
            <person name="Brownlee C."/>
            <person name="Cock J.M."/>
            <person name="Elias M."/>
            <person name="Gladyshev V.N."/>
            <person name="Groth M."/>
            <person name="Guda C."/>
            <person name="Hadaegh A."/>
            <person name="Iglesias-Rodriguez M.D."/>
            <person name="Jenkins J."/>
            <person name="Jones B.M."/>
            <person name="Lawson T."/>
            <person name="Leese F."/>
            <person name="Lindquist E."/>
            <person name="Lobanov A."/>
            <person name="Lomsadze A."/>
            <person name="Malik S.B."/>
            <person name="Marsh M.E."/>
            <person name="Mackinder L."/>
            <person name="Mock T."/>
            <person name="Mueller-Roeber B."/>
            <person name="Pagarete A."/>
            <person name="Parker M."/>
            <person name="Probert I."/>
            <person name="Quesneville H."/>
            <person name="Raines C."/>
            <person name="Rensing S.A."/>
            <person name="Riano-Pachon D.M."/>
            <person name="Richier S."/>
            <person name="Rokitta S."/>
            <person name="Shiraiwa Y."/>
            <person name="Soanes D.M."/>
            <person name="van der Giezen M."/>
            <person name="Wahlund T.M."/>
            <person name="Williams B."/>
            <person name="Wilson W."/>
            <person name="Wolfe G."/>
            <person name="Wurch L.L."/>
        </authorList>
    </citation>
    <scope>NUCLEOTIDE SEQUENCE</scope>
</reference>
<dbReference type="GeneID" id="17282955"/>
<organism evidence="1 2">
    <name type="scientific">Emiliania huxleyi (strain CCMP1516)</name>
    <dbReference type="NCBI Taxonomy" id="280463"/>
    <lineage>
        <taxon>Eukaryota</taxon>
        <taxon>Haptista</taxon>
        <taxon>Haptophyta</taxon>
        <taxon>Prymnesiophyceae</taxon>
        <taxon>Isochrysidales</taxon>
        <taxon>Noelaerhabdaceae</taxon>
        <taxon>Emiliania</taxon>
    </lineage>
</organism>
<protein>
    <recommendedName>
        <fullName evidence="3">Chaperone DnaJ C-terminal domain-containing protein</fullName>
    </recommendedName>
</protein>
<dbReference type="RefSeq" id="XP_005790115.1">
    <property type="nucleotide sequence ID" value="XM_005790058.1"/>
</dbReference>
<reference evidence="1" key="2">
    <citation type="submission" date="2024-10" db="UniProtKB">
        <authorList>
            <consortium name="EnsemblProtists"/>
        </authorList>
    </citation>
    <scope>IDENTIFICATION</scope>
</reference>
<keyword evidence="2" id="KW-1185">Reference proteome</keyword>
<dbReference type="AlphaFoldDB" id="A0A0D3KPK1"/>
<name>A0A0D3KPK1_EMIH1</name>
<dbReference type="PaxDb" id="2903-EOD37686"/>
<evidence type="ECO:0000313" key="2">
    <source>
        <dbReference type="Proteomes" id="UP000013827"/>
    </source>
</evidence>
<dbReference type="Proteomes" id="UP000013827">
    <property type="component" value="Unassembled WGS sequence"/>
</dbReference>
<dbReference type="EnsemblProtists" id="EOD37686">
    <property type="protein sequence ID" value="EOD37686"/>
    <property type="gene ID" value="EMIHUDRAFT_225268"/>
</dbReference>
<dbReference type="HOGENOM" id="CLU_2817818_0_0_1"/>
<sequence>MQITLPAGAAAGTPVHVATSSGGEFEIVVPEGCGPGQPRNRFDPALGGGAVSLVSCLIRPSWPSAFF</sequence>
<dbReference type="KEGG" id="ehx:EMIHUDRAFT_225268"/>
<evidence type="ECO:0008006" key="3">
    <source>
        <dbReference type="Google" id="ProtNLM"/>
    </source>
</evidence>